<comment type="caution">
    <text evidence="2">The sequence shown here is derived from an EMBL/GenBank/DDBJ whole genome shotgun (WGS) entry which is preliminary data.</text>
</comment>
<keyword evidence="1" id="KW-0472">Membrane</keyword>
<proteinExistence type="predicted"/>
<feature type="transmembrane region" description="Helical" evidence="1">
    <location>
        <begin position="34"/>
        <end position="57"/>
    </location>
</feature>
<evidence type="ECO:0000313" key="2">
    <source>
        <dbReference type="EMBL" id="ECQ3013855.1"/>
    </source>
</evidence>
<dbReference type="EMBL" id="AAKAJM010000021">
    <property type="protein sequence ID" value="ECQ3013855.1"/>
    <property type="molecule type" value="Genomic_DNA"/>
</dbReference>
<name>A0A5Y7W7H6_SALER</name>
<reference evidence="2" key="1">
    <citation type="submission" date="2019-08" db="EMBL/GenBank/DDBJ databases">
        <authorList>
            <consortium name="PulseNet: The National Subtyping Network for Foodborne Disease Surveillance"/>
            <person name="Tarr C.L."/>
            <person name="Trees E."/>
            <person name="Katz L.S."/>
            <person name="Carleton-Romer H.A."/>
            <person name="Stroika S."/>
            <person name="Kucerova Z."/>
            <person name="Roache K.F."/>
            <person name="Sabol A.L."/>
            <person name="Besser J."/>
            <person name="Gerner-Smidt P."/>
        </authorList>
    </citation>
    <scope>NUCLEOTIDE SEQUENCE</scope>
    <source>
        <strain evidence="2">PNUSAS094603</strain>
    </source>
</reference>
<dbReference type="AlphaFoldDB" id="A0A5Y7W7H6"/>
<organism evidence="2">
    <name type="scientific">Salmonella enterica</name>
    <name type="common">Salmonella choleraesuis</name>
    <dbReference type="NCBI Taxonomy" id="28901"/>
    <lineage>
        <taxon>Bacteria</taxon>
        <taxon>Pseudomonadati</taxon>
        <taxon>Pseudomonadota</taxon>
        <taxon>Gammaproteobacteria</taxon>
        <taxon>Enterobacterales</taxon>
        <taxon>Enterobacteriaceae</taxon>
        <taxon>Salmonella</taxon>
    </lineage>
</organism>
<keyword evidence="1" id="KW-1133">Transmembrane helix</keyword>
<evidence type="ECO:0000256" key="1">
    <source>
        <dbReference type="SAM" id="Phobius"/>
    </source>
</evidence>
<gene>
    <name evidence="2" type="ORF">FZ370_19305</name>
</gene>
<keyword evidence="1" id="KW-0812">Transmembrane</keyword>
<accession>A0A5Y7W7H6</accession>
<sequence length="103" mass="11652">MKGQAVIIILLGLIVLKLYPSILAATGPISWVILVIVVLAFLIVSFMWLIGLIGDWIDNKEKRKKEKAELREITNILKQIDNINKRVKCNVPVNSHFQIFSAL</sequence>
<protein>
    <submittedName>
        <fullName evidence="2">Uncharacterized protein</fullName>
    </submittedName>
</protein>